<keyword evidence="3 5" id="KW-0479">Metal-binding</keyword>
<name>A0A6J1SDJ1_FRAOC</name>
<dbReference type="SUPFAM" id="SSF51713">
    <property type="entry name" value="tRNA-guanine transglycosylase"/>
    <property type="match status" value="1"/>
</dbReference>
<dbReference type="PANTHER" id="PTHR46064">
    <property type="entry name" value="QUEUINE TRNA-RIBOSYLTRANSFERASE ACCESSORY SUBUNIT 2"/>
    <property type="match status" value="1"/>
</dbReference>
<feature type="binding site" evidence="5">
    <location>
        <position position="346"/>
    </location>
    <ligand>
        <name>Zn(2+)</name>
        <dbReference type="ChEBI" id="CHEBI:29105"/>
    </ligand>
</feature>
<evidence type="ECO:0000313" key="7">
    <source>
        <dbReference type="Proteomes" id="UP000504606"/>
    </source>
</evidence>
<dbReference type="InterPro" id="IPR002616">
    <property type="entry name" value="tRNA_ribo_trans-like"/>
</dbReference>
<proteinExistence type="inferred from homology"/>
<dbReference type="Gene3D" id="3.20.20.105">
    <property type="entry name" value="Queuine tRNA-ribosyltransferase-like"/>
    <property type="match status" value="1"/>
</dbReference>
<evidence type="ECO:0000256" key="4">
    <source>
        <dbReference type="ARBA" id="ARBA00022833"/>
    </source>
</evidence>
<dbReference type="GeneID" id="113205830"/>
<comment type="subunit">
    <text evidence="5">Heterodimer of a catalytic subunit and an accessory subunit.</text>
</comment>
<dbReference type="PANTHER" id="PTHR46064:SF1">
    <property type="entry name" value="QUEUINE TRNA-RIBOSYLTRANSFERASE ACCESSORY SUBUNIT 2"/>
    <property type="match status" value="1"/>
</dbReference>
<dbReference type="GO" id="GO:0046872">
    <property type="term" value="F:metal ion binding"/>
    <property type="evidence" value="ECO:0007669"/>
    <property type="project" value="UniProtKB-KW"/>
</dbReference>
<dbReference type="Proteomes" id="UP000504606">
    <property type="component" value="Unplaced"/>
</dbReference>
<keyword evidence="7" id="KW-1185">Reference proteome</keyword>
<organism evidence="7 8">
    <name type="scientific">Frankliniella occidentalis</name>
    <name type="common">Western flower thrips</name>
    <name type="synonym">Euthrips occidentalis</name>
    <dbReference type="NCBI Taxonomy" id="133901"/>
    <lineage>
        <taxon>Eukaryota</taxon>
        <taxon>Metazoa</taxon>
        <taxon>Ecdysozoa</taxon>
        <taxon>Arthropoda</taxon>
        <taxon>Hexapoda</taxon>
        <taxon>Insecta</taxon>
        <taxon>Pterygota</taxon>
        <taxon>Neoptera</taxon>
        <taxon>Paraneoptera</taxon>
        <taxon>Thysanoptera</taxon>
        <taxon>Terebrantia</taxon>
        <taxon>Thripoidea</taxon>
        <taxon>Thripidae</taxon>
        <taxon>Frankliniella</taxon>
    </lineage>
</organism>
<dbReference type="Pfam" id="PF01702">
    <property type="entry name" value="TGT"/>
    <property type="match status" value="1"/>
</dbReference>
<evidence type="ECO:0000313" key="8">
    <source>
        <dbReference type="RefSeq" id="XP_026277380.1"/>
    </source>
</evidence>
<accession>A0A6J1SDJ1</accession>
<dbReference type="InterPro" id="IPR028592">
    <property type="entry name" value="QTRTD1"/>
</dbReference>
<dbReference type="KEGG" id="foc:113205830"/>
<dbReference type="RefSeq" id="XP_026277381.1">
    <property type="nucleotide sequence ID" value="XM_026421596.2"/>
</dbReference>
<sequence>MKFLVKSSGKCGRLGIISNLPNRQGETFDTPFLTIYTRGGNVPHITHEVLQLITTENLMMLMPLPTIMTALRSIESCGQSISEFVGLKEYPSYITPQDPGIETPSGYNKGDEVAVWTKNGKRTVDPSKYMNMIEKMKPDMYLALCDGDVNSDSSKKRIVKSMTRTSKLFKDCYNYHQASTELQNVALLAPIEGGYDLNARRLISEEMAVYNVDGYVFDGFHTNGLTVESIPCNAVEPIIRECLERLPKDRLRVIHGAWSPATLLKLVALGFDVFDTSLPFVSTERGSALVFPFNENMALSTPFINSSQKSGKDTNSSGPEYELSIEEDIYKEDFQPILIDCNCLTCKQHTKAYIHHLLKSQELLGKVLLMMHNLHHYLEFFKCIRTAVKNDSLETLCHLVESHRGPL</sequence>
<dbReference type="InterPro" id="IPR050852">
    <property type="entry name" value="Queuine_tRNA-ribosyltrfase"/>
</dbReference>
<evidence type="ECO:0000256" key="5">
    <source>
        <dbReference type="HAMAP-Rule" id="MF_03043"/>
    </source>
</evidence>
<evidence type="ECO:0000313" key="9">
    <source>
        <dbReference type="RefSeq" id="XP_026277381.1"/>
    </source>
</evidence>
<dbReference type="HAMAP" id="MF_03043">
    <property type="entry name" value="QTRT2"/>
    <property type="match status" value="1"/>
</dbReference>
<evidence type="ECO:0000256" key="3">
    <source>
        <dbReference type="ARBA" id="ARBA00022723"/>
    </source>
</evidence>
<dbReference type="GO" id="GO:0008479">
    <property type="term" value="F:tRNA-guanosine(34) queuine transglycosylase activity"/>
    <property type="evidence" value="ECO:0007669"/>
    <property type="project" value="UniProtKB-UniRule"/>
</dbReference>
<feature type="binding site" evidence="5">
    <location>
        <position position="341"/>
    </location>
    <ligand>
        <name>Zn(2+)</name>
        <dbReference type="ChEBI" id="CHEBI:29105"/>
    </ligand>
</feature>
<evidence type="ECO:0000256" key="1">
    <source>
        <dbReference type="ARBA" id="ARBA00022490"/>
    </source>
</evidence>
<keyword evidence="4 5" id="KW-0862">Zinc</keyword>
<gene>
    <name evidence="8 9" type="primary">LOC113205830</name>
</gene>
<comment type="similarity">
    <text evidence="5">Belongs to the queuine tRNA-ribosyltransferase family. QTRT2 subfamily.</text>
</comment>
<feature type="domain" description="tRNA-guanine(15) transglycosylase-like" evidence="6">
    <location>
        <begin position="12"/>
        <end position="398"/>
    </location>
</feature>
<feature type="binding site" evidence="5">
    <location>
        <position position="343"/>
    </location>
    <ligand>
        <name>Zn(2+)</name>
        <dbReference type="ChEBI" id="CHEBI:29105"/>
    </ligand>
</feature>
<dbReference type="InterPro" id="IPR036511">
    <property type="entry name" value="TGT-like_sf"/>
</dbReference>
<dbReference type="RefSeq" id="XP_026277380.1">
    <property type="nucleotide sequence ID" value="XM_026421595.2"/>
</dbReference>
<evidence type="ECO:0000259" key="6">
    <source>
        <dbReference type="Pfam" id="PF01702"/>
    </source>
</evidence>
<reference evidence="8 9" key="1">
    <citation type="submission" date="2025-04" db="UniProtKB">
        <authorList>
            <consortium name="RefSeq"/>
        </authorList>
    </citation>
    <scope>IDENTIFICATION</scope>
    <source>
        <tissue evidence="8 9">Whole organism</tissue>
    </source>
</reference>
<dbReference type="NCBIfam" id="TIGR00449">
    <property type="entry name" value="tgt_general"/>
    <property type="match status" value="1"/>
</dbReference>
<comment type="function">
    <text evidence="5">Non-catalytic subunit of the queuine tRNA-ribosyltransferase (TGT) that catalyzes the base-exchange of a guanine (G) residue with queuine (Q) at position 34 (anticodon wobble position) in tRNAs with GU(N) anticodons (tRNA-Asp, -Asn, -His and -Tyr), resulting in the hypermodified nucleoside queuosine (7-(((4,5-cis-dihydroxy-2-cyclopenten-1-yl)amino)methyl)-7-deazaguanosine).</text>
</comment>
<keyword evidence="1 5" id="KW-0963">Cytoplasm</keyword>
<keyword evidence="2 5" id="KW-0819">tRNA processing</keyword>
<comment type="cofactor">
    <cofactor evidence="5">
        <name>Zn(2+)</name>
        <dbReference type="ChEBI" id="CHEBI:29105"/>
    </cofactor>
    <text evidence="5">Binds 1 zinc ion per subunit.</text>
</comment>
<dbReference type="GO" id="GO:0005737">
    <property type="term" value="C:cytoplasm"/>
    <property type="evidence" value="ECO:0007669"/>
    <property type="project" value="UniProtKB-SubCell"/>
</dbReference>
<evidence type="ECO:0000256" key="2">
    <source>
        <dbReference type="ARBA" id="ARBA00022694"/>
    </source>
</evidence>
<comment type="subcellular location">
    <subcellularLocation>
        <location evidence="5">Cytoplasm</location>
    </subcellularLocation>
</comment>
<dbReference type="AlphaFoldDB" id="A0A6J1SDJ1"/>
<dbReference type="GO" id="GO:0006400">
    <property type="term" value="P:tRNA modification"/>
    <property type="evidence" value="ECO:0007669"/>
    <property type="project" value="InterPro"/>
</dbReference>
<protein>
    <recommendedName>
        <fullName evidence="5">Queuine tRNA-ribosyltransferase accessory subunit 2</fullName>
    </recommendedName>
    <alternativeName>
        <fullName evidence="5">Queuine tRNA-ribosyltransferase domain-containing protein 1</fullName>
    </alternativeName>
</protein>
<dbReference type="OrthoDB" id="27601at2759"/>
<feature type="binding site" evidence="5">
    <location>
        <position position="372"/>
    </location>
    <ligand>
        <name>Zn(2+)</name>
        <dbReference type="ChEBI" id="CHEBI:29105"/>
    </ligand>
</feature>